<comment type="subunit">
    <text evidence="3">Homodimer.</text>
</comment>
<evidence type="ECO:0000256" key="2">
    <source>
        <dbReference type="ARBA" id="ARBA00023186"/>
    </source>
</evidence>
<evidence type="ECO:0000256" key="6">
    <source>
        <dbReference type="SAM" id="MobiDB-lite"/>
    </source>
</evidence>
<dbReference type="NCBIfam" id="NF010738">
    <property type="entry name" value="PRK14140.1"/>
    <property type="match status" value="1"/>
</dbReference>
<dbReference type="Proteomes" id="UP000679950">
    <property type="component" value="Unassembled WGS sequence"/>
</dbReference>
<feature type="region of interest" description="Disordered" evidence="6">
    <location>
        <begin position="1"/>
        <end position="57"/>
    </location>
</feature>
<dbReference type="Pfam" id="PF01025">
    <property type="entry name" value="GrpE"/>
    <property type="match status" value="1"/>
</dbReference>
<dbReference type="PRINTS" id="PR00773">
    <property type="entry name" value="GRPEPROTEIN"/>
</dbReference>
<dbReference type="InterPro" id="IPR009012">
    <property type="entry name" value="GrpE_head"/>
</dbReference>
<gene>
    <name evidence="3 7" type="primary">grpE</name>
    <name evidence="7" type="ORF">J8TS2_01540</name>
</gene>
<dbReference type="CDD" id="cd00446">
    <property type="entry name" value="GrpE"/>
    <property type="match status" value="1"/>
</dbReference>
<accession>A0ABQ4KCX7</accession>
<dbReference type="HAMAP" id="MF_01151">
    <property type="entry name" value="GrpE"/>
    <property type="match status" value="1"/>
</dbReference>
<evidence type="ECO:0000313" key="8">
    <source>
        <dbReference type="Proteomes" id="UP000679950"/>
    </source>
</evidence>
<dbReference type="PANTHER" id="PTHR21237:SF23">
    <property type="entry name" value="GRPE PROTEIN HOMOLOG, MITOCHONDRIAL"/>
    <property type="match status" value="1"/>
</dbReference>
<dbReference type="NCBIfam" id="NF010748">
    <property type="entry name" value="PRK14150.1"/>
    <property type="match status" value="1"/>
</dbReference>
<comment type="function">
    <text evidence="3 4">Participates actively in the response to hyperosmotic and heat shock by preventing the aggregation of stress-denatured proteins, in association with DnaK and GrpE. It is the nucleotide exchange factor for DnaK and may function as a thermosensor. Unfolded proteins bind initially to DnaJ; upon interaction with the DnaJ-bound protein, DnaK hydrolyzes its bound ATP, resulting in the formation of a stable complex. GrpE releases ADP from DnaK; ATP binding to DnaK triggers the release of the substrate protein, thus completing the reaction cycle. Several rounds of ATP-dependent interactions between DnaJ, DnaK and GrpE are required for fully efficient folding.</text>
</comment>
<feature type="compositionally biased region" description="Basic and acidic residues" evidence="6">
    <location>
        <begin position="1"/>
        <end position="14"/>
    </location>
</feature>
<evidence type="ECO:0000313" key="7">
    <source>
        <dbReference type="EMBL" id="GIN55835.1"/>
    </source>
</evidence>
<evidence type="ECO:0000256" key="3">
    <source>
        <dbReference type="HAMAP-Rule" id="MF_01151"/>
    </source>
</evidence>
<dbReference type="RefSeq" id="WP_158322834.1">
    <property type="nucleotide sequence ID" value="NZ_BORB01000001.1"/>
</dbReference>
<dbReference type="SUPFAM" id="SSF58014">
    <property type="entry name" value="Coiled-coil domain of nucleotide exchange factor GrpE"/>
    <property type="match status" value="1"/>
</dbReference>
<dbReference type="Gene3D" id="2.30.22.10">
    <property type="entry name" value="Head domain of nucleotide exchange factor GrpE"/>
    <property type="match status" value="1"/>
</dbReference>
<comment type="similarity">
    <text evidence="1 3 5">Belongs to the GrpE family.</text>
</comment>
<dbReference type="PROSITE" id="PS01071">
    <property type="entry name" value="GRPE"/>
    <property type="match status" value="1"/>
</dbReference>
<proteinExistence type="inferred from homology"/>
<keyword evidence="8" id="KW-1185">Reference proteome</keyword>
<dbReference type="PANTHER" id="PTHR21237">
    <property type="entry name" value="GRPE PROTEIN"/>
    <property type="match status" value="1"/>
</dbReference>
<keyword evidence="2 3" id="KW-0143">Chaperone</keyword>
<dbReference type="EMBL" id="BORB01000001">
    <property type="protein sequence ID" value="GIN55835.1"/>
    <property type="molecule type" value="Genomic_DNA"/>
</dbReference>
<protein>
    <recommendedName>
        <fullName evidence="3 4">Protein GrpE</fullName>
    </recommendedName>
    <alternativeName>
        <fullName evidence="3">HSP-70 cofactor</fullName>
    </alternativeName>
</protein>
<dbReference type="Gene3D" id="3.90.20.20">
    <property type="match status" value="1"/>
</dbReference>
<comment type="subcellular location">
    <subcellularLocation>
        <location evidence="3">Cytoplasm</location>
    </subcellularLocation>
</comment>
<keyword evidence="3 4" id="KW-0346">Stress response</keyword>
<dbReference type="InterPro" id="IPR000740">
    <property type="entry name" value="GrpE"/>
</dbReference>
<sequence>MEQHTNKQADKKEFEDELANETSENTQFVDENAESTVEQTEEKIEDVQQETAEEDSKIKELEAKLEEAENRYLRLYADFENFRRRARQELEASEKYKSQTLITELLPAIDNFERALAIEPENEQSKALLNGVEMVYRSIIDALKKAGAEQIDAVGKQFDPNYHQAVMQTSEEQFEPNEIVEEFQKGYILKDRVIRPSMVKVNQ</sequence>
<evidence type="ECO:0000256" key="1">
    <source>
        <dbReference type="ARBA" id="ARBA00009054"/>
    </source>
</evidence>
<dbReference type="SUPFAM" id="SSF51064">
    <property type="entry name" value="Head domain of nucleotide exchange factor GrpE"/>
    <property type="match status" value="1"/>
</dbReference>
<evidence type="ECO:0000256" key="4">
    <source>
        <dbReference type="RuleBase" id="RU000639"/>
    </source>
</evidence>
<keyword evidence="3" id="KW-0963">Cytoplasm</keyword>
<evidence type="ECO:0000256" key="5">
    <source>
        <dbReference type="RuleBase" id="RU004478"/>
    </source>
</evidence>
<feature type="compositionally biased region" description="Polar residues" evidence="6">
    <location>
        <begin position="20"/>
        <end position="38"/>
    </location>
</feature>
<dbReference type="InterPro" id="IPR013805">
    <property type="entry name" value="GrpE_CC"/>
</dbReference>
<comment type="caution">
    <text evidence="7">The sequence shown here is derived from an EMBL/GenBank/DDBJ whole genome shotgun (WGS) entry which is preliminary data.</text>
</comment>
<name>A0ABQ4KCX7_9BACI</name>
<reference evidence="7 8" key="1">
    <citation type="submission" date="2021-03" db="EMBL/GenBank/DDBJ databases">
        <title>Antimicrobial resistance genes in bacteria isolated from Japanese honey, and their potential for conferring macrolide and lincosamide resistance in the American foulbrood pathogen Paenibacillus larvae.</title>
        <authorList>
            <person name="Okamoto M."/>
            <person name="Kumagai M."/>
            <person name="Kanamori H."/>
            <person name="Takamatsu D."/>
        </authorList>
    </citation>
    <scope>NUCLEOTIDE SEQUENCE [LARGE SCALE GENOMIC DNA]</scope>
    <source>
        <strain evidence="7 8">J8TS2</strain>
    </source>
</reference>
<organism evidence="7 8">
    <name type="scientific">Lederbergia ruris</name>
    <dbReference type="NCBI Taxonomy" id="217495"/>
    <lineage>
        <taxon>Bacteria</taxon>
        <taxon>Bacillati</taxon>
        <taxon>Bacillota</taxon>
        <taxon>Bacilli</taxon>
        <taxon>Bacillales</taxon>
        <taxon>Bacillaceae</taxon>
        <taxon>Lederbergia</taxon>
    </lineage>
</organism>